<organism evidence="1 2">
    <name type="scientific">Nonlabens ulvanivorans</name>
    <name type="common">Persicivirga ulvanivorans</name>
    <dbReference type="NCBI Taxonomy" id="906888"/>
    <lineage>
        <taxon>Bacteria</taxon>
        <taxon>Pseudomonadati</taxon>
        <taxon>Bacteroidota</taxon>
        <taxon>Flavobacteriia</taxon>
        <taxon>Flavobacteriales</taxon>
        <taxon>Flavobacteriaceae</taxon>
        <taxon>Nonlabens</taxon>
    </lineage>
</organism>
<dbReference type="Proteomes" id="UP000028980">
    <property type="component" value="Unassembled WGS sequence"/>
</dbReference>
<sequence length="64" mass="7315">MSNKVKSGQEILDDFFATIESIEGVDPNISKLISDLYSEETLTEARIKNELEQLRIQEKNKDEA</sequence>
<comment type="caution">
    <text evidence="1">The sequence shown here is derived from an EMBL/GenBank/DDBJ whole genome shotgun (WGS) entry which is preliminary data.</text>
</comment>
<dbReference type="AlphaFoldDB" id="A0A081D9P6"/>
<accession>A0A081D9P6</accession>
<dbReference type="EMBL" id="BBLG01000002">
    <property type="protein sequence ID" value="GAK75642.1"/>
    <property type="molecule type" value="Genomic_DNA"/>
</dbReference>
<evidence type="ECO:0000313" key="2">
    <source>
        <dbReference type="Proteomes" id="UP000028980"/>
    </source>
</evidence>
<gene>
    <name evidence="1" type="ORF">JCM19296_1234</name>
</gene>
<proteinExistence type="predicted"/>
<evidence type="ECO:0000313" key="1">
    <source>
        <dbReference type="EMBL" id="GAK75642.1"/>
    </source>
</evidence>
<protein>
    <submittedName>
        <fullName evidence="1">Uncharacterized protein</fullName>
    </submittedName>
</protein>
<reference evidence="1 2" key="1">
    <citation type="journal article" date="2014" name="Genome Announc.">
        <title>Draft Genome Sequences of Marine Flavobacterium Nonlabens Strains NR17, NR24, NR27, NR32, NR33, and Ara13.</title>
        <authorList>
            <person name="Nakanishi M."/>
            <person name="Meirelles P."/>
            <person name="Suzuki R."/>
            <person name="Takatani N."/>
            <person name="Mino S."/>
            <person name="Suda W."/>
            <person name="Oshima K."/>
            <person name="Hattori M."/>
            <person name="Ohkuma M."/>
            <person name="Hosokawa M."/>
            <person name="Miyashita K."/>
            <person name="Thompson F.L."/>
            <person name="Niwa A."/>
            <person name="Sawabe T."/>
            <person name="Sawabe T."/>
        </authorList>
    </citation>
    <scope>NUCLEOTIDE SEQUENCE [LARGE SCALE GENOMIC DNA]</scope>
    <source>
        <strain evidence="2">JCM19296</strain>
    </source>
</reference>
<name>A0A081D9P6_NONUL</name>